<dbReference type="AlphaFoldDB" id="A0A073KDZ7"/>
<keyword evidence="1" id="KW-0472">Membrane</keyword>
<evidence type="ECO:0000256" key="1">
    <source>
        <dbReference type="SAM" id="Phobius"/>
    </source>
</evidence>
<evidence type="ECO:0000313" key="3">
    <source>
        <dbReference type="Proteomes" id="UP000027778"/>
    </source>
</evidence>
<protein>
    <submittedName>
        <fullName evidence="2">Uncharacterized protein</fullName>
    </submittedName>
</protein>
<dbReference type="Proteomes" id="UP000027778">
    <property type="component" value="Unassembled WGS sequence"/>
</dbReference>
<dbReference type="STRING" id="574375.AZF08_08930"/>
<comment type="caution">
    <text evidence="2">The sequence shown here is derived from an EMBL/GenBank/DDBJ whole genome shotgun (WGS) entry which is preliminary data.</text>
</comment>
<dbReference type="EMBL" id="JOTM01000005">
    <property type="protein sequence ID" value="KEK24692.1"/>
    <property type="molecule type" value="Genomic_DNA"/>
</dbReference>
<gene>
    <name evidence="2" type="ORF">BAGA_23795</name>
</gene>
<feature type="transmembrane region" description="Helical" evidence="1">
    <location>
        <begin position="6"/>
        <end position="30"/>
    </location>
</feature>
<keyword evidence="1" id="KW-1133">Transmembrane helix</keyword>
<evidence type="ECO:0000313" key="2">
    <source>
        <dbReference type="EMBL" id="KEK24692.1"/>
    </source>
</evidence>
<name>A0A073KDZ7_9BACI</name>
<keyword evidence="3" id="KW-1185">Reference proteome</keyword>
<keyword evidence="1" id="KW-0812">Transmembrane</keyword>
<accession>A0A073KDZ7</accession>
<proteinExistence type="predicted"/>
<organism evidence="2 3">
    <name type="scientific">Bacillus gaemokensis</name>
    <dbReference type="NCBI Taxonomy" id="574375"/>
    <lineage>
        <taxon>Bacteria</taxon>
        <taxon>Bacillati</taxon>
        <taxon>Bacillota</taxon>
        <taxon>Bacilli</taxon>
        <taxon>Bacillales</taxon>
        <taxon>Bacillaceae</taxon>
        <taxon>Bacillus</taxon>
        <taxon>Bacillus cereus group</taxon>
    </lineage>
</organism>
<sequence length="80" mass="9445">MSFTFIFLTFVLFLVILTLTLIFINGLTFFKTVRLFYKQYNFVLNQHQSGMKRYNAYARTIQIAKDTICCDESIGKILEE</sequence>
<reference evidence="2 3" key="1">
    <citation type="submission" date="2014-06" db="EMBL/GenBank/DDBJ databases">
        <title>Draft genome sequence of Bacillus gaemokensis JCM 15801 (MCCC 1A00707).</title>
        <authorList>
            <person name="Lai Q."/>
            <person name="Liu Y."/>
            <person name="Shao Z."/>
        </authorList>
    </citation>
    <scope>NUCLEOTIDE SEQUENCE [LARGE SCALE GENOMIC DNA]</scope>
    <source>
        <strain evidence="2 3">JCM 15801</strain>
    </source>
</reference>
<dbReference type="RefSeq" id="WP_033674057.1">
    <property type="nucleotide sequence ID" value="NZ_JOTM01000005.1"/>
</dbReference>